<organism evidence="2 3">
    <name type="scientific">Lacimonas salitolerans</name>
    <dbReference type="NCBI Taxonomy" id="1323750"/>
    <lineage>
        <taxon>Bacteria</taxon>
        <taxon>Pseudomonadati</taxon>
        <taxon>Pseudomonadota</taxon>
        <taxon>Alphaproteobacteria</taxon>
        <taxon>Rhodobacterales</taxon>
        <taxon>Paracoccaceae</taxon>
        <taxon>Lacimonas</taxon>
    </lineage>
</organism>
<dbReference type="NCBIfam" id="TIGR02096">
    <property type="entry name" value="ketosteroid isomerase-related protein"/>
    <property type="match status" value="1"/>
</dbReference>
<evidence type="ECO:0000259" key="1">
    <source>
        <dbReference type="Pfam" id="PF12680"/>
    </source>
</evidence>
<dbReference type="InterPro" id="IPR032710">
    <property type="entry name" value="NTF2-like_dom_sf"/>
</dbReference>
<name>A0ABW4EAU6_9RHOB</name>
<feature type="domain" description="SnoaL-like" evidence="1">
    <location>
        <begin position="9"/>
        <end position="119"/>
    </location>
</feature>
<dbReference type="RefSeq" id="WP_379913032.1">
    <property type="nucleotide sequence ID" value="NZ_JBHUDD010000027.1"/>
</dbReference>
<reference evidence="3" key="1">
    <citation type="journal article" date="2019" name="Int. J. Syst. Evol. Microbiol.">
        <title>The Global Catalogue of Microorganisms (GCM) 10K type strain sequencing project: providing services to taxonomists for standard genome sequencing and annotation.</title>
        <authorList>
            <consortium name="The Broad Institute Genomics Platform"/>
            <consortium name="The Broad Institute Genome Sequencing Center for Infectious Disease"/>
            <person name="Wu L."/>
            <person name="Ma J."/>
        </authorList>
    </citation>
    <scope>NUCLEOTIDE SEQUENCE [LARGE SCALE GENOMIC DNA]</scope>
    <source>
        <strain evidence="3">CGMCC 1.12477</strain>
    </source>
</reference>
<dbReference type="Gene3D" id="3.10.450.50">
    <property type="match status" value="1"/>
</dbReference>
<accession>A0ABW4EAU6</accession>
<comment type="caution">
    <text evidence="2">The sequence shown here is derived from an EMBL/GenBank/DDBJ whole genome shotgun (WGS) entry which is preliminary data.</text>
</comment>
<sequence length="134" mass="14824">MTDARSTIQSYFDAFNAGDTDAMLACLAEDVAHHVNEGQIREGRERFAAFCAHMTRCYSETLSDMVILVSEDGTRAAAEYIVNGTYLETDDGLAEARGQTYRLPAGSFFSLSEGKITRVVTYYNLADWIAQVSK</sequence>
<dbReference type="InterPro" id="IPR037401">
    <property type="entry name" value="SnoaL-like"/>
</dbReference>
<keyword evidence="3" id="KW-1185">Reference proteome</keyword>
<evidence type="ECO:0000313" key="3">
    <source>
        <dbReference type="Proteomes" id="UP001597186"/>
    </source>
</evidence>
<proteinExistence type="predicted"/>
<dbReference type="EMBL" id="JBHUDD010000027">
    <property type="protein sequence ID" value="MFD1508430.1"/>
    <property type="molecule type" value="Genomic_DNA"/>
</dbReference>
<dbReference type="InterPro" id="IPR011721">
    <property type="entry name" value="CHP02096"/>
</dbReference>
<dbReference type="Pfam" id="PF12680">
    <property type="entry name" value="SnoaL_2"/>
    <property type="match status" value="1"/>
</dbReference>
<dbReference type="Proteomes" id="UP001597186">
    <property type="component" value="Unassembled WGS sequence"/>
</dbReference>
<gene>
    <name evidence="2" type="ORF">ACFTOW_03310</name>
</gene>
<evidence type="ECO:0000313" key="2">
    <source>
        <dbReference type="EMBL" id="MFD1508430.1"/>
    </source>
</evidence>
<keyword evidence="2" id="KW-0413">Isomerase</keyword>
<dbReference type="SUPFAM" id="SSF54427">
    <property type="entry name" value="NTF2-like"/>
    <property type="match status" value="1"/>
</dbReference>
<dbReference type="GO" id="GO:0016853">
    <property type="term" value="F:isomerase activity"/>
    <property type="evidence" value="ECO:0007669"/>
    <property type="project" value="UniProtKB-KW"/>
</dbReference>
<protein>
    <submittedName>
        <fullName evidence="2">Ketosteroid isomerase-related protein</fullName>
    </submittedName>
</protein>